<dbReference type="PANTHER" id="PTHR43080:SF2">
    <property type="entry name" value="CBS DOMAIN-CONTAINING PROTEIN"/>
    <property type="match status" value="1"/>
</dbReference>
<evidence type="ECO:0000256" key="1">
    <source>
        <dbReference type="ARBA" id="ARBA00023122"/>
    </source>
</evidence>
<keyword evidence="1 2" id="KW-0129">CBS domain</keyword>
<dbReference type="Proteomes" id="UP000095209">
    <property type="component" value="Unassembled WGS sequence"/>
</dbReference>
<dbReference type="OrthoDB" id="9802114at2"/>
<dbReference type="Pfam" id="PF00571">
    <property type="entry name" value="CBS"/>
    <property type="match status" value="2"/>
</dbReference>
<dbReference type="PROSITE" id="PS51371">
    <property type="entry name" value="CBS"/>
    <property type="match status" value="2"/>
</dbReference>
<dbReference type="PANTHER" id="PTHR43080">
    <property type="entry name" value="CBS DOMAIN-CONTAINING PROTEIN CBSX3, MITOCHONDRIAL"/>
    <property type="match status" value="1"/>
</dbReference>
<feature type="domain" description="CBS" evidence="3">
    <location>
        <begin position="72"/>
        <end position="128"/>
    </location>
</feature>
<keyword evidence="5" id="KW-1185">Reference proteome</keyword>
<feature type="domain" description="CBS" evidence="3">
    <location>
        <begin position="8"/>
        <end position="64"/>
    </location>
</feature>
<dbReference type="AlphaFoldDB" id="A0A1E5LIL2"/>
<dbReference type="CDD" id="cd04622">
    <property type="entry name" value="CBS_pair_HRP1_like"/>
    <property type="match status" value="1"/>
</dbReference>
<dbReference type="InterPro" id="IPR000644">
    <property type="entry name" value="CBS_dom"/>
</dbReference>
<sequence length="142" mass="15600">MKRVRDIMTSDVVFLTPDDNVYEAALLMKDKDIGVIPVCESDRLLGIVTDRDLVVRGLAEKRPGSNSVMNVLTKDVTTVSAETDVTEAVELMSNNQIRRLPVCENDRLIGMLSLGDLAIDTDSDKAAEVALSEISEPPHLHH</sequence>
<dbReference type="Gene3D" id="3.10.580.10">
    <property type="entry name" value="CBS-domain"/>
    <property type="match status" value="1"/>
</dbReference>
<proteinExistence type="predicted"/>
<dbReference type="EMBL" id="MJEH01000007">
    <property type="protein sequence ID" value="OEH93922.1"/>
    <property type="molecule type" value="Genomic_DNA"/>
</dbReference>
<reference evidence="4 5" key="1">
    <citation type="submission" date="2016-08" db="EMBL/GenBank/DDBJ databases">
        <title>Genome of Bacillus solimangrovi GH2-4.</title>
        <authorList>
            <person name="Lim S."/>
            <person name="Kim B.-C."/>
        </authorList>
    </citation>
    <scope>NUCLEOTIDE SEQUENCE [LARGE SCALE GENOMIC DNA]</scope>
    <source>
        <strain evidence="4 5">GH2-4</strain>
    </source>
</reference>
<comment type="caution">
    <text evidence="4">The sequence shown here is derived from an EMBL/GenBank/DDBJ whole genome shotgun (WGS) entry which is preliminary data.</text>
</comment>
<gene>
    <name evidence="4" type="ORF">BFG57_10655</name>
</gene>
<evidence type="ECO:0000313" key="4">
    <source>
        <dbReference type="EMBL" id="OEH93922.1"/>
    </source>
</evidence>
<dbReference type="SMART" id="SM00116">
    <property type="entry name" value="CBS"/>
    <property type="match status" value="2"/>
</dbReference>
<evidence type="ECO:0000256" key="2">
    <source>
        <dbReference type="PROSITE-ProRule" id="PRU00703"/>
    </source>
</evidence>
<dbReference type="InterPro" id="IPR051257">
    <property type="entry name" value="Diverse_CBS-Domain"/>
</dbReference>
<organism evidence="4 5">
    <name type="scientific">Bacillus solimangrovi</name>
    <dbReference type="NCBI Taxonomy" id="1305675"/>
    <lineage>
        <taxon>Bacteria</taxon>
        <taxon>Bacillati</taxon>
        <taxon>Bacillota</taxon>
        <taxon>Bacilli</taxon>
        <taxon>Bacillales</taxon>
        <taxon>Bacillaceae</taxon>
        <taxon>Bacillus</taxon>
    </lineage>
</organism>
<protein>
    <submittedName>
        <fullName evidence="4">CBS domain-containing protein</fullName>
    </submittedName>
</protein>
<dbReference type="RefSeq" id="WP_069716066.1">
    <property type="nucleotide sequence ID" value="NZ_MJEH01000007.1"/>
</dbReference>
<dbReference type="InterPro" id="IPR046342">
    <property type="entry name" value="CBS_dom_sf"/>
</dbReference>
<evidence type="ECO:0000259" key="3">
    <source>
        <dbReference type="PROSITE" id="PS51371"/>
    </source>
</evidence>
<dbReference type="STRING" id="1305675.BFG57_10655"/>
<evidence type="ECO:0000313" key="5">
    <source>
        <dbReference type="Proteomes" id="UP000095209"/>
    </source>
</evidence>
<dbReference type="SUPFAM" id="SSF54631">
    <property type="entry name" value="CBS-domain pair"/>
    <property type="match status" value="1"/>
</dbReference>
<name>A0A1E5LIL2_9BACI</name>
<accession>A0A1E5LIL2</accession>